<dbReference type="Gene3D" id="1.10.260.40">
    <property type="entry name" value="lambda repressor-like DNA-binding domains"/>
    <property type="match status" value="1"/>
</dbReference>
<dbReference type="AlphaFoldDB" id="A0A2Z2H7Q1"/>
<dbReference type="CDD" id="cd00093">
    <property type="entry name" value="HTH_XRE"/>
    <property type="match status" value="1"/>
</dbReference>
<dbReference type="InterPro" id="IPR014710">
    <property type="entry name" value="RmlC-like_jellyroll"/>
</dbReference>
<reference evidence="3 4" key="1">
    <citation type="journal article" date="2017" name="Int. J. Syst. Evol. Microbiol.">
        <title>Kushneria konosiri sp. nov., isolated from the Korean salt-fermented seafood Daemi-jeot.</title>
        <authorList>
            <person name="Yun J.H."/>
            <person name="Park S.K."/>
            <person name="Lee J.Y."/>
            <person name="Jung M.J."/>
            <person name="Bae J.W."/>
        </authorList>
    </citation>
    <scope>NUCLEOTIDE SEQUENCE [LARGE SCALE GENOMIC DNA]</scope>
    <source>
        <strain evidence="3 4">X49</strain>
    </source>
</reference>
<dbReference type="SMART" id="SM00530">
    <property type="entry name" value="HTH_XRE"/>
    <property type="match status" value="1"/>
</dbReference>
<dbReference type="SUPFAM" id="SSF47413">
    <property type="entry name" value="lambda repressor-like DNA-binding domains"/>
    <property type="match status" value="1"/>
</dbReference>
<proteinExistence type="predicted"/>
<dbReference type="GO" id="GO:0005829">
    <property type="term" value="C:cytosol"/>
    <property type="evidence" value="ECO:0007669"/>
    <property type="project" value="TreeGrafter"/>
</dbReference>
<evidence type="ECO:0000256" key="1">
    <source>
        <dbReference type="ARBA" id="ARBA00023125"/>
    </source>
</evidence>
<feature type="domain" description="HTH cro/C1-type" evidence="2">
    <location>
        <begin position="13"/>
        <end position="67"/>
    </location>
</feature>
<name>A0A2Z2H7Q1_9GAMM</name>
<dbReference type="PROSITE" id="PS50943">
    <property type="entry name" value="HTH_CROC1"/>
    <property type="match status" value="1"/>
</dbReference>
<keyword evidence="4" id="KW-1185">Reference proteome</keyword>
<gene>
    <name evidence="3" type="ORF">B9G99_12020</name>
</gene>
<dbReference type="GO" id="GO:0003700">
    <property type="term" value="F:DNA-binding transcription factor activity"/>
    <property type="evidence" value="ECO:0007669"/>
    <property type="project" value="TreeGrafter"/>
</dbReference>
<dbReference type="PANTHER" id="PTHR46797">
    <property type="entry name" value="HTH-TYPE TRANSCRIPTIONAL REGULATOR"/>
    <property type="match status" value="1"/>
</dbReference>
<dbReference type="GO" id="GO:0003677">
    <property type="term" value="F:DNA binding"/>
    <property type="evidence" value="ECO:0007669"/>
    <property type="project" value="UniProtKB-KW"/>
</dbReference>
<dbReference type="RefSeq" id="WP_086622369.1">
    <property type="nucleotide sequence ID" value="NZ_CP021323.1"/>
</dbReference>
<dbReference type="OrthoDB" id="9792093at2"/>
<dbReference type="InterPro" id="IPR010982">
    <property type="entry name" value="Lambda_DNA-bd_dom_sf"/>
</dbReference>
<dbReference type="InterPro" id="IPR011051">
    <property type="entry name" value="RmlC_Cupin_sf"/>
</dbReference>
<evidence type="ECO:0000313" key="3">
    <source>
        <dbReference type="EMBL" id="ARS53493.1"/>
    </source>
</evidence>
<evidence type="ECO:0000259" key="2">
    <source>
        <dbReference type="PROSITE" id="PS50943"/>
    </source>
</evidence>
<dbReference type="InterPro" id="IPR001387">
    <property type="entry name" value="Cro/C1-type_HTH"/>
</dbReference>
<accession>A0A2Z2H7Q1</accession>
<keyword evidence="1" id="KW-0238">DNA-binding</keyword>
<dbReference type="KEGG" id="kus:B9G99_12020"/>
<dbReference type="Gene3D" id="2.60.120.10">
    <property type="entry name" value="Jelly Rolls"/>
    <property type="match status" value="1"/>
</dbReference>
<organism evidence="3 4">
    <name type="scientific">Kushneria konosiri</name>
    <dbReference type="NCBI Taxonomy" id="698828"/>
    <lineage>
        <taxon>Bacteria</taxon>
        <taxon>Pseudomonadati</taxon>
        <taxon>Pseudomonadota</taxon>
        <taxon>Gammaproteobacteria</taxon>
        <taxon>Oceanospirillales</taxon>
        <taxon>Halomonadaceae</taxon>
        <taxon>Kushneria</taxon>
    </lineage>
</organism>
<dbReference type="SUPFAM" id="SSF51182">
    <property type="entry name" value="RmlC-like cupins"/>
    <property type="match status" value="1"/>
</dbReference>
<dbReference type="PANTHER" id="PTHR46797:SF1">
    <property type="entry name" value="METHYLPHOSPHONATE SYNTHASE"/>
    <property type="match status" value="1"/>
</dbReference>
<evidence type="ECO:0000313" key="4">
    <source>
        <dbReference type="Proteomes" id="UP000250025"/>
    </source>
</evidence>
<dbReference type="Pfam" id="PF01381">
    <property type="entry name" value="HTH_3"/>
    <property type="match status" value="1"/>
</dbReference>
<sequence>MEEDALQRLGHHITALRQQKTWSLSFLADRAGIAKSSLSRLEQGKGNPTLDTLWRLALQLETPFSALIAATQTSVTDDDISVSLLKHHHGTLPVDVYLMTLAPDAVRHAHAHATGTRETLQVIDGNLWAGTDQAPVTLAIGEVHHFAADQPHLYKAGPAGATAVVTILYAKSDMA</sequence>
<protein>
    <recommendedName>
        <fullName evidence="2">HTH cro/C1-type domain-containing protein</fullName>
    </recommendedName>
</protein>
<dbReference type="EMBL" id="CP021323">
    <property type="protein sequence ID" value="ARS53493.1"/>
    <property type="molecule type" value="Genomic_DNA"/>
</dbReference>
<dbReference type="InterPro" id="IPR050807">
    <property type="entry name" value="TransReg_Diox_bact_type"/>
</dbReference>
<dbReference type="Proteomes" id="UP000250025">
    <property type="component" value="Chromosome"/>
</dbReference>